<organism evidence="1 2">
    <name type="scientific">Patagioenas fasciata monilis</name>
    <dbReference type="NCBI Taxonomy" id="372326"/>
    <lineage>
        <taxon>Eukaryota</taxon>
        <taxon>Metazoa</taxon>
        <taxon>Chordata</taxon>
        <taxon>Craniata</taxon>
        <taxon>Vertebrata</taxon>
        <taxon>Euteleostomi</taxon>
        <taxon>Archelosauria</taxon>
        <taxon>Archosauria</taxon>
        <taxon>Dinosauria</taxon>
        <taxon>Saurischia</taxon>
        <taxon>Theropoda</taxon>
        <taxon>Coelurosauria</taxon>
        <taxon>Aves</taxon>
        <taxon>Neognathae</taxon>
        <taxon>Neoaves</taxon>
        <taxon>Columbimorphae</taxon>
        <taxon>Columbiformes</taxon>
        <taxon>Columbidae</taxon>
        <taxon>Patagioenas</taxon>
    </lineage>
</organism>
<protein>
    <recommendedName>
        <fullName evidence="3">Reverse transcriptase/retrotransposon-derived protein RNase H-like domain-containing protein</fullName>
    </recommendedName>
</protein>
<evidence type="ECO:0008006" key="3">
    <source>
        <dbReference type="Google" id="ProtNLM"/>
    </source>
</evidence>
<proteinExistence type="predicted"/>
<reference evidence="1 2" key="1">
    <citation type="submission" date="2016-02" db="EMBL/GenBank/DDBJ databases">
        <title>Band-tailed pigeon sequencing and assembly.</title>
        <authorList>
            <person name="Soares A.E."/>
            <person name="Novak B.J."/>
            <person name="Rice E.S."/>
            <person name="O'Connell B."/>
            <person name="Chang D."/>
            <person name="Weber S."/>
            <person name="Shapiro B."/>
        </authorList>
    </citation>
    <scope>NUCLEOTIDE SEQUENCE [LARGE SCALE GENOMIC DNA]</scope>
    <source>
        <strain evidence="1">BTP2013</strain>
        <tissue evidence="1">Blood</tissue>
    </source>
</reference>
<sequence>MEPSGTMRNLAGGASPQADWGVAGEVDWIQPALVAGDNGSTWSPWQKASGESRGRPLVFWSQGYKESKAKYAPTEKEILAAYEGV</sequence>
<dbReference type="AlphaFoldDB" id="A0A1V4JV18"/>
<gene>
    <name evidence="1" type="ORF">AV530_012139</name>
</gene>
<name>A0A1V4JV18_PATFA</name>
<dbReference type="Proteomes" id="UP000190648">
    <property type="component" value="Unassembled WGS sequence"/>
</dbReference>
<accession>A0A1V4JV18</accession>
<dbReference type="OrthoDB" id="9950135at2759"/>
<dbReference type="EMBL" id="LSYS01006159">
    <property type="protein sequence ID" value="OPJ76042.1"/>
    <property type="molecule type" value="Genomic_DNA"/>
</dbReference>
<evidence type="ECO:0000313" key="1">
    <source>
        <dbReference type="EMBL" id="OPJ76042.1"/>
    </source>
</evidence>
<keyword evidence="2" id="KW-1185">Reference proteome</keyword>
<evidence type="ECO:0000313" key="2">
    <source>
        <dbReference type="Proteomes" id="UP000190648"/>
    </source>
</evidence>
<dbReference type="STRING" id="372326.A0A1V4JV18"/>
<comment type="caution">
    <text evidence="1">The sequence shown here is derived from an EMBL/GenBank/DDBJ whole genome shotgun (WGS) entry which is preliminary data.</text>
</comment>